<reference evidence="10 11" key="1">
    <citation type="submission" date="2018-08" db="EMBL/GenBank/DDBJ databases">
        <title>A genome reference for cultivated species of the human gut microbiota.</title>
        <authorList>
            <person name="Zou Y."/>
            <person name="Xue W."/>
            <person name="Luo G."/>
        </authorList>
    </citation>
    <scope>NUCLEOTIDE SEQUENCE [LARGE SCALE GENOMIC DNA]</scope>
    <source>
        <strain evidence="10 11">AF14-49</strain>
    </source>
</reference>
<evidence type="ECO:0000313" key="10">
    <source>
        <dbReference type="EMBL" id="RGV33789.1"/>
    </source>
</evidence>
<dbReference type="InterPro" id="IPR023996">
    <property type="entry name" value="TonB-dep_OMP_SusC/RagA"/>
</dbReference>
<evidence type="ECO:0000256" key="4">
    <source>
        <dbReference type="ARBA" id="ARBA00022692"/>
    </source>
</evidence>
<keyword evidence="4 7" id="KW-0812">Transmembrane</keyword>
<keyword evidence="8" id="KW-0175">Coiled coil</keyword>
<accession>A0A412X0B7</accession>
<evidence type="ECO:0000256" key="8">
    <source>
        <dbReference type="SAM" id="Coils"/>
    </source>
</evidence>
<evidence type="ECO:0000259" key="9">
    <source>
        <dbReference type="Pfam" id="PF07715"/>
    </source>
</evidence>
<feature type="coiled-coil region" evidence="8">
    <location>
        <begin position="163"/>
        <end position="190"/>
    </location>
</feature>
<dbReference type="RefSeq" id="WP_118260445.1">
    <property type="nucleotide sequence ID" value="NZ_QRZA01000011.1"/>
</dbReference>
<dbReference type="SUPFAM" id="SSF56935">
    <property type="entry name" value="Porins"/>
    <property type="match status" value="1"/>
</dbReference>
<evidence type="ECO:0000313" key="11">
    <source>
        <dbReference type="Proteomes" id="UP000283589"/>
    </source>
</evidence>
<dbReference type="EMBL" id="QRZA01000011">
    <property type="protein sequence ID" value="RGV33789.1"/>
    <property type="molecule type" value="Genomic_DNA"/>
</dbReference>
<comment type="subcellular location">
    <subcellularLocation>
        <location evidence="1 7">Cell outer membrane</location>
        <topology evidence="1 7">Multi-pass membrane protein</topology>
    </subcellularLocation>
</comment>
<dbReference type="InterPro" id="IPR037066">
    <property type="entry name" value="Plug_dom_sf"/>
</dbReference>
<sequence>MRLTIVFLFCFMLGGNATIMAQYRLNMKMGETTFEELFQEIRKQTGCIVMYNNDMLNKNEKVDANFGKIELEELLEKILSDKGLTFEINREFVILMKAPQKREEQKKVTITGIVKDKQGESLIGVTVLVKGTSIGAVTDSLGRYKITLPEQQDLVLIFSFIGMQSKEVKINNQKEINVTLEEDIETLEEVVVSTGYYNRKKESYTGATTSFAGDKLRMVSSGNVLSTLSVLDPSFKLLDNIEMGSDPNTIPEFTIRGGGSLQSEYENSPNMPTFILDGFEVNAEKIFDLDPNRVASITILKDAAATAIYGSRASNGVVVVETVEPQAGKLRLNYTFSGDFSFADLSVYDLMNATEKLEYERLAKLYTHSNIEMGDRYTDLYNQRLKWVQEGIDTDWLSKPIKDLGFGHKHFLLIEGGDSSIRYALSVNYNKTDGVMKKSGRRTVGIGSTLQYNYKNLRFINDLTYSNVKGTNSPYGSFTTYTYQNPYFHPYDENGNVKQYLYEPTLDGDVLVTNPLYNAAKKTRNESTYSEFNNNFSIEWNIMEGMTLRGKFSLNSKQESTDDFKPATHTDFATTQYKGSYQKGEQKTFTYDANIVFNYARSFIKHNINLAAVWNVRESNIDSYSVTAVNYPNEQMDHFGMGTAFQDGAKPVGDYEVSRLMGFAGNVNYGWDNRYLLDLSIRTDGSSVYGANQRWGTFGSIGIAWNIHREKWFENSRIVNNLKLRGSIGSTGGQNFYPFQSIRMFSYKDDLVDGITYNGSIGALLKSYGNTDLKWQKNLKRNIGLDFALFTSRLSGYVNFYKEDSKALLIDVLLAPSTGFDSYKDNLGEVENQGIETNIRGSVIRDTGKELQWDLFVSLMSNRNRLLKLNDALAAYNRMQDDKVNNADDDQKSNRPVVRYQKGKSINAIWANESLGIDPNSGQEIFLDQQGNKVDKWSTDNYKPLGCTDPDVEGSFGTMFMYKGFQLNAFFKYSIGGDIYNQTLVDKVENVNPKNNADRRVLYDRWKEAGDIARFKAIDNTETTMPTSRFIEKENYVQLSSLSVSYRFPVEKLRRLGMESLKVTAIGNDIFRASTVKMERGTVYPFARTYTLSLQVTF</sequence>
<dbReference type="Proteomes" id="UP000283589">
    <property type="component" value="Unassembled WGS sequence"/>
</dbReference>
<evidence type="ECO:0000256" key="5">
    <source>
        <dbReference type="ARBA" id="ARBA00023136"/>
    </source>
</evidence>
<comment type="caution">
    <text evidence="10">The sequence shown here is derived from an EMBL/GenBank/DDBJ whole genome shotgun (WGS) entry which is preliminary data.</text>
</comment>
<evidence type="ECO:0000256" key="6">
    <source>
        <dbReference type="ARBA" id="ARBA00023237"/>
    </source>
</evidence>
<keyword evidence="2 7" id="KW-0813">Transport</keyword>
<dbReference type="InterPro" id="IPR036942">
    <property type="entry name" value="Beta-barrel_TonB_sf"/>
</dbReference>
<evidence type="ECO:0000256" key="1">
    <source>
        <dbReference type="ARBA" id="ARBA00004571"/>
    </source>
</evidence>
<dbReference type="Pfam" id="PF13715">
    <property type="entry name" value="CarbopepD_reg_2"/>
    <property type="match status" value="1"/>
</dbReference>
<proteinExistence type="inferred from homology"/>
<keyword evidence="6 7" id="KW-0998">Cell outer membrane</keyword>
<dbReference type="NCBIfam" id="TIGR04057">
    <property type="entry name" value="SusC_RagA_signa"/>
    <property type="match status" value="1"/>
</dbReference>
<dbReference type="PROSITE" id="PS52016">
    <property type="entry name" value="TONB_DEPENDENT_REC_3"/>
    <property type="match status" value="1"/>
</dbReference>
<gene>
    <name evidence="10" type="ORF">DWW18_10305</name>
</gene>
<dbReference type="Pfam" id="PF07715">
    <property type="entry name" value="Plug"/>
    <property type="match status" value="1"/>
</dbReference>
<dbReference type="InterPro" id="IPR008969">
    <property type="entry name" value="CarboxyPept-like_regulatory"/>
</dbReference>
<keyword evidence="5 7" id="KW-0472">Membrane</keyword>
<dbReference type="Gene3D" id="2.170.130.10">
    <property type="entry name" value="TonB-dependent receptor, plug domain"/>
    <property type="match status" value="1"/>
</dbReference>
<evidence type="ECO:0000256" key="3">
    <source>
        <dbReference type="ARBA" id="ARBA00022452"/>
    </source>
</evidence>
<organism evidence="10 11">
    <name type="scientific">Butyricimonas virosa</name>
    <dbReference type="NCBI Taxonomy" id="544645"/>
    <lineage>
        <taxon>Bacteria</taxon>
        <taxon>Pseudomonadati</taxon>
        <taxon>Bacteroidota</taxon>
        <taxon>Bacteroidia</taxon>
        <taxon>Bacteroidales</taxon>
        <taxon>Odoribacteraceae</taxon>
        <taxon>Butyricimonas</taxon>
    </lineage>
</organism>
<dbReference type="NCBIfam" id="TIGR04056">
    <property type="entry name" value="OMP_RagA_SusC"/>
    <property type="match status" value="1"/>
</dbReference>
<dbReference type="Gene3D" id="2.40.170.20">
    <property type="entry name" value="TonB-dependent receptor, beta-barrel domain"/>
    <property type="match status" value="1"/>
</dbReference>
<evidence type="ECO:0000256" key="2">
    <source>
        <dbReference type="ARBA" id="ARBA00022448"/>
    </source>
</evidence>
<feature type="domain" description="TonB-dependent receptor plug" evidence="9">
    <location>
        <begin position="201"/>
        <end position="317"/>
    </location>
</feature>
<protein>
    <submittedName>
        <fullName evidence="10">SusC/RagA family TonB-linked outer membrane protein</fullName>
    </submittedName>
</protein>
<dbReference type="InterPro" id="IPR023997">
    <property type="entry name" value="TonB-dep_OMP_SusC/RagA_CS"/>
</dbReference>
<dbReference type="SUPFAM" id="SSF49464">
    <property type="entry name" value="Carboxypeptidase regulatory domain-like"/>
    <property type="match status" value="1"/>
</dbReference>
<dbReference type="GO" id="GO:0009279">
    <property type="term" value="C:cell outer membrane"/>
    <property type="evidence" value="ECO:0007669"/>
    <property type="project" value="UniProtKB-SubCell"/>
</dbReference>
<evidence type="ECO:0000256" key="7">
    <source>
        <dbReference type="PROSITE-ProRule" id="PRU01360"/>
    </source>
</evidence>
<dbReference type="InterPro" id="IPR039426">
    <property type="entry name" value="TonB-dep_rcpt-like"/>
</dbReference>
<dbReference type="AlphaFoldDB" id="A0A412X0B7"/>
<comment type="similarity">
    <text evidence="7">Belongs to the TonB-dependent receptor family.</text>
</comment>
<dbReference type="Gene3D" id="2.60.40.1120">
    <property type="entry name" value="Carboxypeptidase-like, regulatory domain"/>
    <property type="match status" value="1"/>
</dbReference>
<dbReference type="InterPro" id="IPR012910">
    <property type="entry name" value="Plug_dom"/>
</dbReference>
<keyword evidence="3 7" id="KW-1134">Transmembrane beta strand</keyword>
<name>A0A412X0B7_9BACT</name>